<dbReference type="Pfam" id="PF13360">
    <property type="entry name" value="PQQ_2"/>
    <property type="match status" value="1"/>
</dbReference>
<name>A0A8J3N9Z7_9CHLR</name>
<evidence type="ECO:0000259" key="1">
    <source>
        <dbReference type="Pfam" id="PF13360"/>
    </source>
</evidence>
<keyword evidence="3" id="KW-1185">Reference proteome</keyword>
<dbReference type="PANTHER" id="PTHR34512:SF30">
    <property type="entry name" value="OUTER MEMBRANE PROTEIN ASSEMBLY FACTOR BAMB"/>
    <property type="match status" value="1"/>
</dbReference>
<reference evidence="2" key="1">
    <citation type="submission" date="2020-10" db="EMBL/GenBank/DDBJ databases">
        <title>Taxonomic study of unclassified bacteria belonging to the class Ktedonobacteria.</title>
        <authorList>
            <person name="Yabe S."/>
            <person name="Wang C.M."/>
            <person name="Zheng Y."/>
            <person name="Sakai Y."/>
            <person name="Cavaletti L."/>
            <person name="Monciardini P."/>
            <person name="Donadio S."/>
        </authorList>
    </citation>
    <scope>NUCLEOTIDE SEQUENCE</scope>
    <source>
        <strain evidence="2">ID150040</strain>
    </source>
</reference>
<dbReference type="InterPro" id="IPR011047">
    <property type="entry name" value="Quinoprotein_ADH-like_sf"/>
</dbReference>
<dbReference type="InterPro" id="IPR002372">
    <property type="entry name" value="PQQ_rpt_dom"/>
</dbReference>
<dbReference type="Gene3D" id="2.130.10.10">
    <property type="entry name" value="YVTN repeat-like/Quinoprotein amine dehydrogenase"/>
    <property type="match status" value="2"/>
</dbReference>
<sequence length="261" mass="28660">MYSGESQQFLCLTSYRPPCLRLRAFHSTTGKQFWHEETPIQLSGQVGALVVSDGVLYLTDWNGSVVAIDATTRRIRWHYQGQWGHLLRLDVLGDIVLPHTYTNTLLALHAPTGQVLWIKQGQDNAYDFLCPVAGKAISMAAHQRKPSPPSPGRVYALDPQTGSVLWQKHFPSALVSVWAATNETVYAAYPAGASFADMLHVLDERSGSTIWTMQLVSGKCYPAAVRGNVLYLVVTPHLLAHSSRAPASCSGAMSKQDGREL</sequence>
<evidence type="ECO:0000313" key="2">
    <source>
        <dbReference type="EMBL" id="GHO99857.1"/>
    </source>
</evidence>
<dbReference type="AlphaFoldDB" id="A0A8J3N9Z7"/>
<protein>
    <recommendedName>
        <fullName evidence="1">Pyrrolo-quinoline quinone repeat domain-containing protein</fullName>
    </recommendedName>
</protein>
<dbReference type="EMBL" id="BNJK01000002">
    <property type="protein sequence ID" value="GHO99857.1"/>
    <property type="molecule type" value="Genomic_DNA"/>
</dbReference>
<dbReference type="RefSeq" id="WP_220210472.1">
    <property type="nucleotide sequence ID" value="NZ_BNJK01000002.1"/>
</dbReference>
<evidence type="ECO:0000313" key="3">
    <source>
        <dbReference type="Proteomes" id="UP000597444"/>
    </source>
</evidence>
<accession>A0A8J3N9Z7</accession>
<dbReference type="InterPro" id="IPR015943">
    <property type="entry name" value="WD40/YVTN_repeat-like_dom_sf"/>
</dbReference>
<organism evidence="2 3">
    <name type="scientific">Reticulibacter mediterranei</name>
    <dbReference type="NCBI Taxonomy" id="2778369"/>
    <lineage>
        <taxon>Bacteria</taxon>
        <taxon>Bacillati</taxon>
        <taxon>Chloroflexota</taxon>
        <taxon>Ktedonobacteria</taxon>
        <taxon>Ktedonobacterales</taxon>
        <taxon>Reticulibacteraceae</taxon>
        <taxon>Reticulibacter</taxon>
    </lineage>
</organism>
<dbReference type="Proteomes" id="UP000597444">
    <property type="component" value="Unassembled WGS sequence"/>
</dbReference>
<dbReference type="SUPFAM" id="SSF50998">
    <property type="entry name" value="Quinoprotein alcohol dehydrogenase-like"/>
    <property type="match status" value="1"/>
</dbReference>
<dbReference type="InterPro" id="IPR018391">
    <property type="entry name" value="PQQ_b-propeller_rpt"/>
</dbReference>
<dbReference type="SMART" id="SM00564">
    <property type="entry name" value="PQQ"/>
    <property type="match status" value="4"/>
</dbReference>
<dbReference type="PANTHER" id="PTHR34512">
    <property type="entry name" value="CELL SURFACE PROTEIN"/>
    <property type="match status" value="1"/>
</dbReference>
<comment type="caution">
    <text evidence="2">The sequence shown here is derived from an EMBL/GenBank/DDBJ whole genome shotgun (WGS) entry which is preliminary data.</text>
</comment>
<proteinExistence type="predicted"/>
<gene>
    <name evidence="2" type="ORF">KSF_099050</name>
</gene>
<feature type="domain" description="Pyrrolo-quinoline quinone repeat" evidence="1">
    <location>
        <begin position="22"/>
        <end position="170"/>
    </location>
</feature>